<proteinExistence type="inferred from homology"/>
<accession>A0A854C0N0</accession>
<dbReference type="InterPro" id="IPR038460">
    <property type="entry name" value="AcetylCoA_hyd_C_sf"/>
</dbReference>
<dbReference type="FunFam" id="3.40.1080.20:FF:000001">
    <property type="entry name" value="Acetyl-CoA hydrolase Ach1"/>
    <property type="match status" value="1"/>
</dbReference>
<evidence type="ECO:0000256" key="2">
    <source>
        <dbReference type="PIRSR" id="PIRSR617821-1"/>
    </source>
</evidence>
<dbReference type="GO" id="GO:0006084">
    <property type="term" value="P:acetyl-CoA metabolic process"/>
    <property type="evidence" value="ECO:0007669"/>
    <property type="project" value="InterPro"/>
</dbReference>
<organism evidence="6 7">
    <name type="scientific">Phocaeicola plebeius</name>
    <dbReference type="NCBI Taxonomy" id="310297"/>
    <lineage>
        <taxon>Bacteria</taxon>
        <taxon>Pseudomonadati</taxon>
        <taxon>Bacteroidota</taxon>
        <taxon>Bacteroidia</taxon>
        <taxon>Bacteroidales</taxon>
        <taxon>Bacteroidaceae</taxon>
        <taxon>Phocaeicola</taxon>
    </lineage>
</organism>
<evidence type="ECO:0000259" key="5">
    <source>
        <dbReference type="Pfam" id="PF13336"/>
    </source>
</evidence>
<feature type="binding site" evidence="3">
    <location>
        <position position="375"/>
    </location>
    <ligand>
        <name>CoA</name>
        <dbReference type="ChEBI" id="CHEBI:57287"/>
    </ligand>
</feature>
<reference evidence="6 7" key="1">
    <citation type="journal article" date="2016" name="Nat. Biotechnol.">
        <title>Measurement of bacterial replication rates in microbial communities.</title>
        <authorList>
            <person name="Brown C.T."/>
            <person name="Olm M.R."/>
            <person name="Thomas B.C."/>
            <person name="Banfield J.F."/>
        </authorList>
    </citation>
    <scope>NUCLEOTIDE SEQUENCE [LARGE SCALE GENOMIC DNA]</scope>
    <source>
        <strain evidence="6">45_130</strain>
    </source>
</reference>
<feature type="active site" description="5-glutamyl coenzyme A thioester intermediate" evidence="2">
    <location>
        <position position="285"/>
    </location>
</feature>
<dbReference type="Proteomes" id="UP000186685">
    <property type="component" value="Unassembled WGS sequence"/>
</dbReference>
<comment type="similarity">
    <text evidence="1">Belongs to the acetyl-CoA hydrolase/transferase family.</text>
</comment>
<dbReference type="InterPro" id="IPR017821">
    <property type="entry name" value="Succinate_CoA_transferase"/>
</dbReference>
<protein>
    <submittedName>
        <fullName evidence="6">Acetyl-CoA hydrolase</fullName>
    </submittedName>
</protein>
<feature type="binding site" evidence="3">
    <location>
        <position position="355"/>
    </location>
    <ligand>
        <name>CoA</name>
        <dbReference type="ChEBI" id="CHEBI:57287"/>
    </ligand>
</feature>
<feature type="binding site" evidence="3">
    <location>
        <position position="399"/>
    </location>
    <ligand>
        <name>CoA</name>
        <dbReference type="ChEBI" id="CHEBI:57287"/>
    </ligand>
</feature>
<feature type="domain" description="Acetyl-CoA hydrolase/transferase N-terminal" evidence="4">
    <location>
        <begin position="5"/>
        <end position="212"/>
    </location>
</feature>
<dbReference type="InterPro" id="IPR026888">
    <property type="entry name" value="AcetylCoA_hyd_C"/>
</dbReference>
<dbReference type="NCBIfam" id="TIGR03458">
    <property type="entry name" value="YgfH_subfam"/>
    <property type="match status" value="1"/>
</dbReference>
<sequence length="499" mass="54252">MAFTRISAAEAASMICNGDNIGLSGFTPAGTPKAVTAELAKKATEEHENGRPFRVGIFTGASTGQSCDGVLSAANAICYRAPYTTNSEFRKHVNAGEIAYNDIHLSQMAQELRYGFMGDVDWAIIECCAIEEDGKAYLTAAGGIAPTVARLAKKGVFIELNAFHSAKSIGIHDVYEPLDPPYRKPIMIEKPSDRVGTTYVQIDPKKIVGVIECNIPDEARAFKDADPVTDKIGQNVADFLMSDMKRGIIPETFLPLQSGVGSTANAILGALGSNPNVPAFNIYTEVLQDAVVKLMREGRVKTASTCSLTVTNDVLKGIYEDIDFFKDKLVIRPSEISNSPEIIRRLGLIAINTAIEVDIYGNANSTHICGTKMMNGIGGSGDFERNAFISIFTCSSVAKGGFISSIVPFCSHIDHTEHDVNIIVTEQGIADLRGKSPRERAEAIIENCAHPDYKQLLWDYLKIADKGQTCHKMSAAFAMHDTFLHEGDMRLTDYSKYVK</sequence>
<comment type="caution">
    <text evidence="6">The sequence shown here is derived from an EMBL/GenBank/DDBJ whole genome shotgun (WGS) entry which is preliminary data.</text>
</comment>
<dbReference type="Gene3D" id="3.30.750.70">
    <property type="entry name" value="4-hydroxybutyrate coenzyme like domains"/>
    <property type="match status" value="1"/>
</dbReference>
<dbReference type="AlphaFoldDB" id="A0A854C0N0"/>
<dbReference type="PANTHER" id="PTHR43609:SF1">
    <property type="entry name" value="ACETYL-COA HYDROLASE"/>
    <property type="match status" value="1"/>
</dbReference>
<dbReference type="GO" id="GO:0003986">
    <property type="term" value="F:acetyl-CoA hydrolase activity"/>
    <property type="evidence" value="ECO:0007669"/>
    <property type="project" value="TreeGrafter"/>
</dbReference>
<evidence type="ECO:0000259" key="4">
    <source>
        <dbReference type="Pfam" id="PF02550"/>
    </source>
</evidence>
<dbReference type="Pfam" id="PF02550">
    <property type="entry name" value="AcetylCoA_hydro"/>
    <property type="match status" value="1"/>
</dbReference>
<dbReference type="InterPro" id="IPR046433">
    <property type="entry name" value="ActCoA_hydro"/>
</dbReference>
<name>A0A854C0N0_9BACT</name>
<evidence type="ECO:0000256" key="3">
    <source>
        <dbReference type="PIRSR" id="PIRSR617821-2"/>
    </source>
</evidence>
<gene>
    <name evidence="6" type="ORF">BHV76_06470</name>
</gene>
<evidence type="ECO:0000313" key="6">
    <source>
        <dbReference type="EMBL" id="OKZ10518.1"/>
    </source>
</evidence>
<dbReference type="PANTHER" id="PTHR43609">
    <property type="entry name" value="ACETYL-COA HYDROLASE"/>
    <property type="match status" value="1"/>
</dbReference>
<dbReference type="GO" id="GO:0006083">
    <property type="term" value="P:acetate metabolic process"/>
    <property type="evidence" value="ECO:0007669"/>
    <property type="project" value="InterPro"/>
</dbReference>
<feature type="domain" description="Acetyl-CoA hydrolase/transferase C-terminal" evidence="5">
    <location>
        <begin position="318"/>
        <end position="459"/>
    </location>
</feature>
<dbReference type="Gene3D" id="3.40.1080.10">
    <property type="entry name" value="Glutaconate Coenzyme A-transferase"/>
    <property type="match status" value="1"/>
</dbReference>
<dbReference type="Gene3D" id="3.40.1080.20">
    <property type="entry name" value="Acetyl-CoA hydrolase/transferase C-terminal domain"/>
    <property type="match status" value="1"/>
</dbReference>
<evidence type="ECO:0000313" key="7">
    <source>
        <dbReference type="Proteomes" id="UP000186685"/>
    </source>
</evidence>
<dbReference type="InterPro" id="IPR003702">
    <property type="entry name" value="ActCoA_hydro_N"/>
</dbReference>
<keyword evidence="6" id="KW-0378">Hydrolase</keyword>
<dbReference type="InterPro" id="IPR037171">
    <property type="entry name" value="NagB/RpiA_transferase-like"/>
</dbReference>
<dbReference type="Pfam" id="PF13336">
    <property type="entry name" value="AcetylCoA_hyd_C"/>
    <property type="match status" value="1"/>
</dbReference>
<dbReference type="GO" id="GO:0008775">
    <property type="term" value="F:acetate CoA-transferase activity"/>
    <property type="evidence" value="ECO:0007669"/>
    <property type="project" value="InterPro"/>
</dbReference>
<evidence type="ECO:0000256" key="1">
    <source>
        <dbReference type="ARBA" id="ARBA00009632"/>
    </source>
</evidence>
<dbReference type="EMBL" id="MNQR01000019">
    <property type="protein sequence ID" value="OKZ10518.1"/>
    <property type="molecule type" value="Genomic_DNA"/>
</dbReference>
<feature type="binding site" evidence="3">
    <location>
        <position position="379"/>
    </location>
    <ligand>
        <name>CoA</name>
        <dbReference type="ChEBI" id="CHEBI:57287"/>
    </ligand>
</feature>
<dbReference type="SUPFAM" id="SSF100950">
    <property type="entry name" value="NagB/RpiA/CoA transferase-like"/>
    <property type="match status" value="2"/>
</dbReference>